<gene>
    <name evidence="1" type="ORF">AVEN_65280_1</name>
</gene>
<dbReference type="Proteomes" id="UP000499080">
    <property type="component" value="Unassembled WGS sequence"/>
</dbReference>
<dbReference type="AlphaFoldDB" id="A0A4Y2AIF8"/>
<protein>
    <submittedName>
        <fullName evidence="1">Uncharacterized protein</fullName>
    </submittedName>
</protein>
<reference evidence="1 2" key="1">
    <citation type="journal article" date="2019" name="Sci. Rep.">
        <title>Orb-weaving spider Araneus ventricosus genome elucidates the spidroin gene catalogue.</title>
        <authorList>
            <person name="Kono N."/>
            <person name="Nakamura H."/>
            <person name="Ohtoshi R."/>
            <person name="Moran D.A.P."/>
            <person name="Shinohara A."/>
            <person name="Yoshida Y."/>
            <person name="Fujiwara M."/>
            <person name="Mori M."/>
            <person name="Tomita M."/>
            <person name="Arakawa K."/>
        </authorList>
    </citation>
    <scope>NUCLEOTIDE SEQUENCE [LARGE SCALE GENOMIC DNA]</scope>
</reference>
<comment type="caution">
    <text evidence="1">The sequence shown here is derived from an EMBL/GenBank/DDBJ whole genome shotgun (WGS) entry which is preliminary data.</text>
</comment>
<organism evidence="1 2">
    <name type="scientific">Araneus ventricosus</name>
    <name type="common">Orbweaver spider</name>
    <name type="synonym">Epeira ventricosa</name>
    <dbReference type="NCBI Taxonomy" id="182803"/>
    <lineage>
        <taxon>Eukaryota</taxon>
        <taxon>Metazoa</taxon>
        <taxon>Ecdysozoa</taxon>
        <taxon>Arthropoda</taxon>
        <taxon>Chelicerata</taxon>
        <taxon>Arachnida</taxon>
        <taxon>Araneae</taxon>
        <taxon>Araneomorphae</taxon>
        <taxon>Entelegynae</taxon>
        <taxon>Araneoidea</taxon>
        <taxon>Araneidae</taxon>
        <taxon>Araneus</taxon>
    </lineage>
</organism>
<dbReference type="EMBL" id="BGPR01000016">
    <property type="protein sequence ID" value="GBL78724.1"/>
    <property type="molecule type" value="Genomic_DNA"/>
</dbReference>
<keyword evidence="2" id="KW-1185">Reference proteome</keyword>
<evidence type="ECO:0000313" key="1">
    <source>
        <dbReference type="EMBL" id="GBL78724.1"/>
    </source>
</evidence>
<evidence type="ECO:0000313" key="2">
    <source>
        <dbReference type="Proteomes" id="UP000499080"/>
    </source>
</evidence>
<proteinExistence type="predicted"/>
<name>A0A4Y2AIF8_ARAVE</name>
<accession>A0A4Y2AIF8</accession>
<sequence>MSLSRVVLIINLKREVRTNETVEESFIRNSSRNERSRVIKRFCVQREVSELQEHSCGTMTGLDSFCLAHFWGKEDNPSGKYKKMVPQ</sequence>